<dbReference type="GeneID" id="22577762"/>
<dbReference type="VEuPathDB" id="TriTrypDB:LPMP_320210"/>
<keyword evidence="4" id="KW-1185">Reference proteome</keyword>
<dbReference type="OrthoDB" id="269392at2759"/>
<feature type="transmembrane region" description="Helical" evidence="2">
    <location>
        <begin position="50"/>
        <end position="71"/>
    </location>
</feature>
<gene>
    <name evidence="3" type="ORF">LPMP_320210</name>
</gene>
<reference evidence="3 4" key="1">
    <citation type="journal article" date="2015" name="Sci. Rep.">
        <title>The genome of Leishmania panamensis: insights into genomics of the L. (Viannia) subgenus.</title>
        <authorList>
            <person name="Llanes A."/>
            <person name="Restrepo C.M."/>
            <person name="Vecchio G.D."/>
            <person name="Anguizola F.J."/>
            <person name="Lleonart R."/>
        </authorList>
    </citation>
    <scope>NUCLEOTIDE SEQUENCE [LARGE SCALE GENOMIC DNA]</scope>
    <source>
        <strain evidence="3 4">MHOM/PA/94/PSC-1</strain>
    </source>
</reference>
<dbReference type="KEGG" id="lpan:LPMP_320210"/>
<organism evidence="3 4">
    <name type="scientific">Leishmania panamensis</name>
    <dbReference type="NCBI Taxonomy" id="5679"/>
    <lineage>
        <taxon>Eukaryota</taxon>
        <taxon>Discoba</taxon>
        <taxon>Euglenozoa</taxon>
        <taxon>Kinetoplastea</taxon>
        <taxon>Metakinetoplastina</taxon>
        <taxon>Trypanosomatida</taxon>
        <taxon>Trypanosomatidae</taxon>
        <taxon>Leishmaniinae</taxon>
        <taxon>Leishmania</taxon>
        <taxon>Leishmania guyanensis species complex</taxon>
    </lineage>
</organism>
<name>A0A088RY23_LEIPA</name>
<dbReference type="eggNOG" id="ENOG502S5X5">
    <property type="taxonomic scope" value="Eukaryota"/>
</dbReference>
<evidence type="ECO:0000313" key="3">
    <source>
        <dbReference type="EMBL" id="AIO00909.1"/>
    </source>
</evidence>
<evidence type="ECO:0000256" key="1">
    <source>
        <dbReference type="SAM" id="MobiDB-lite"/>
    </source>
</evidence>
<sequence>MSASEVAGSTPTSKPRRSVANYTEPPKKNSYLVKLSRFYSTKIPMGIREFVIAGPLLLAALGIAYFTPSLIPAEQFTQGLTPHTQDMHEYTLEPIYDAHGGLRGYRRINTKRTSEECVGAKSAIS</sequence>
<dbReference type="RefSeq" id="XP_010701709.1">
    <property type="nucleotide sequence ID" value="XM_010703407.1"/>
</dbReference>
<protein>
    <submittedName>
        <fullName evidence="3">Uncharacterized protein</fullName>
    </submittedName>
</protein>
<keyword evidence="2" id="KW-0472">Membrane</keyword>
<keyword evidence="2" id="KW-1133">Transmembrane helix</keyword>
<feature type="region of interest" description="Disordered" evidence="1">
    <location>
        <begin position="1"/>
        <end position="24"/>
    </location>
</feature>
<keyword evidence="2" id="KW-0812">Transmembrane</keyword>
<dbReference type="VEuPathDB" id="TriTrypDB:LPAL13_320006900"/>
<dbReference type="Proteomes" id="UP000063063">
    <property type="component" value="Chromosome 32"/>
</dbReference>
<accession>A0A088RY23</accession>
<evidence type="ECO:0000256" key="2">
    <source>
        <dbReference type="SAM" id="Phobius"/>
    </source>
</evidence>
<proteinExistence type="predicted"/>
<feature type="compositionally biased region" description="Polar residues" evidence="1">
    <location>
        <begin position="1"/>
        <end position="13"/>
    </location>
</feature>
<dbReference type="AlphaFoldDB" id="A0A088RY23"/>
<dbReference type="EMBL" id="CP009401">
    <property type="protein sequence ID" value="AIO00909.1"/>
    <property type="molecule type" value="Genomic_DNA"/>
</dbReference>
<evidence type="ECO:0000313" key="4">
    <source>
        <dbReference type="Proteomes" id="UP000063063"/>
    </source>
</evidence>